<feature type="transmembrane region" description="Helical" evidence="13">
    <location>
        <begin position="697"/>
        <end position="716"/>
    </location>
</feature>
<evidence type="ECO:0000313" key="16">
    <source>
        <dbReference type="Proteomes" id="UP001058016"/>
    </source>
</evidence>
<dbReference type="SFLD" id="SFLDF00027">
    <property type="entry name" value="p-type_atpase"/>
    <property type="match status" value="1"/>
</dbReference>
<dbReference type="PANTHER" id="PTHR48085:SF5">
    <property type="entry name" value="CADMIUM_ZINC-TRANSPORTING ATPASE HMA4-RELATED"/>
    <property type="match status" value="1"/>
</dbReference>
<dbReference type="SFLD" id="SFLDG00002">
    <property type="entry name" value="C1.7:_P-type_atpase_like"/>
    <property type="match status" value="1"/>
</dbReference>
<dbReference type="InterPro" id="IPR023299">
    <property type="entry name" value="ATPase_P-typ_cyto_dom_N"/>
</dbReference>
<comment type="catalytic activity">
    <reaction evidence="12">
        <text>Cd(2+)(in) + ATP + H2O = Cd(2+)(out) + ADP + phosphate + H(+)</text>
        <dbReference type="Rhea" id="RHEA:12132"/>
        <dbReference type="ChEBI" id="CHEBI:15377"/>
        <dbReference type="ChEBI" id="CHEBI:15378"/>
        <dbReference type="ChEBI" id="CHEBI:30616"/>
        <dbReference type="ChEBI" id="CHEBI:43474"/>
        <dbReference type="ChEBI" id="CHEBI:48775"/>
        <dbReference type="ChEBI" id="CHEBI:456216"/>
        <dbReference type="EC" id="7.2.2.21"/>
    </reaction>
</comment>
<feature type="transmembrane region" description="Helical" evidence="13">
    <location>
        <begin position="169"/>
        <end position="187"/>
    </location>
</feature>
<dbReference type="CDD" id="cd07548">
    <property type="entry name" value="P-type_ATPase-Cd_Zn_Co_like"/>
    <property type="match status" value="1"/>
</dbReference>
<dbReference type="PRINTS" id="PR00941">
    <property type="entry name" value="CDATPASE"/>
</dbReference>
<dbReference type="PANTHER" id="PTHR48085">
    <property type="entry name" value="CADMIUM/ZINC-TRANSPORTING ATPASE HMA2-RELATED"/>
    <property type="match status" value="1"/>
</dbReference>
<keyword evidence="10 13" id="KW-0472">Membrane</keyword>
<feature type="transmembrane region" description="Helical" evidence="13">
    <location>
        <begin position="722"/>
        <end position="740"/>
    </location>
</feature>
<comment type="subcellular location">
    <subcellularLocation>
        <location evidence="13">Cell membrane</location>
    </subcellularLocation>
    <subcellularLocation>
        <location evidence="1">Membrane</location>
        <topology evidence="1">Multi-pass membrane protein</topology>
    </subcellularLocation>
</comment>
<dbReference type="InterPro" id="IPR023298">
    <property type="entry name" value="ATPase_P-typ_TM_dom_sf"/>
</dbReference>
<keyword evidence="5 13" id="KW-0479">Metal-binding</keyword>
<evidence type="ECO:0000256" key="1">
    <source>
        <dbReference type="ARBA" id="ARBA00004141"/>
    </source>
</evidence>
<keyword evidence="3" id="KW-0104">Cadmium</keyword>
<keyword evidence="8" id="KW-1278">Translocase</keyword>
<keyword evidence="7 13" id="KW-0067">ATP-binding</keyword>
<evidence type="ECO:0000256" key="9">
    <source>
        <dbReference type="ARBA" id="ARBA00022989"/>
    </source>
</evidence>
<evidence type="ECO:0000256" key="13">
    <source>
        <dbReference type="RuleBase" id="RU362081"/>
    </source>
</evidence>
<reference evidence="15 16" key="1">
    <citation type="submission" date="2021-03" db="EMBL/GenBank/DDBJ databases">
        <title>Comparative Genomics and Metabolomics in the genus Turicibacter.</title>
        <authorList>
            <person name="Maki J."/>
            <person name="Looft T."/>
        </authorList>
    </citation>
    <scope>NUCLEOTIDE SEQUENCE [LARGE SCALE GENOMIC DNA]</scope>
    <source>
        <strain evidence="15 16">MMM721</strain>
    </source>
</reference>
<feature type="transmembrane region" description="Helical" evidence="13">
    <location>
        <begin position="368"/>
        <end position="388"/>
    </location>
</feature>
<evidence type="ECO:0000256" key="5">
    <source>
        <dbReference type="ARBA" id="ARBA00022723"/>
    </source>
</evidence>
<dbReference type="InterPro" id="IPR036163">
    <property type="entry name" value="HMA_dom_sf"/>
</dbReference>
<dbReference type="PROSITE" id="PS50846">
    <property type="entry name" value="HMA_2"/>
    <property type="match status" value="1"/>
</dbReference>
<dbReference type="Proteomes" id="UP001058016">
    <property type="component" value="Chromosome"/>
</dbReference>
<dbReference type="InterPro" id="IPR059000">
    <property type="entry name" value="ATPase_P-type_domA"/>
</dbReference>
<dbReference type="Pfam" id="PF00702">
    <property type="entry name" value="Hydrolase"/>
    <property type="match status" value="1"/>
</dbReference>
<protein>
    <recommendedName>
        <fullName evidence="11">Cd(2+)-exporting ATPase</fullName>
        <ecNumber evidence="11">7.2.2.21</ecNumber>
    </recommendedName>
</protein>
<evidence type="ECO:0000256" key="12">
    <source>
        <dbReference type="ARBA" id="ARBA00049338"/>
    </source>
</evidence>
<dbReference type="Gene3D" id="3.40.1110.10">
    <property type="entry name" value="Calcium-transporting ATPase, cytoplasmic domain N"/>
    <property type="match status" value="1"/>
</dbReference>
<keyword evidence="6 13" id="KW-0547">Nucleotide-binding</keyword>
<dbReference type="InterPro" id="IPR023214">
    <property type="entry name" value="HAD_sf"/>
</dbReference>
<feature type="transmembrane region" description="Helical" evidence="13">
    <location>
        <begin position="400"/>
        <end position="424"/>
    </location>
</feature>
<dbReference type="Pfam" id="PF00122">
    <property type="entry name" value="E1-E2_ATPase"/>
    <property type="match status" value="1"/>
</dbReference>
<dbReference type="InterPro" id="IPR051014">
    <property type="entry name" value="Cation_Transport_ATPase_IB"/>
</dbReference>
<keyword evidence="16" id="KW-1185">Reference proteome</keyword>
<evidence type="ECO:0000256" key="7">
    <source>
        <dbReference type="ARBA" id="ARBA00022840"/>
    </source>
</evidence>
<evidence type="ECO:0000256" key="2">
    <source>
        <dbReference type="ARBA" id="ARBA00006024"/>
    </source>
</evidence>
<evidence type="ECO:0000259" key="14">
    <source>
        <dbReference type="PROSITE" id="PS50846"/>
    </source>
</evidence>
<dbReference type="InterPro" id="IPR006121">
    <property type="entry name" value="HMA_dom"/>
</dbReference>
<dbReference type="Gene3D" id="3.40.50.1000">
    <property type="entry name" value="HAD superfamily/HAD-like"/>
    <property type="match status" value="1"/>
</dbReference>
<name>A0ABY5JKM6_9FIRM</name>
<dbReference type="SUPFAM" id="SSF56784">
    <property type="entry name" value="HAD-like"/>
    <property type="match status" value="1"/>
</dbReference>
<dbReference type="NCBIfam" id="TIGR01512">
    <property type="entry name" value="ATPase-IB2_Cd"/>
    <property type="match status" value="1"/>
</dbReference>
<organism evidence="15 16">
    <name type="scientific">Turicibacter bilis</name>
    <dbReference type="NCBI Taxonomy" id="2735723"/>
    <lineage>
        <taxon>Bacteria</taxon>
        <taxon>Bacillati</taxon>
        <taxon>Bacillota</taxon>
        <taxon>Erysipelotrichia</taxon>
        <taxon>Erysipelotrichales</taxon>
        <taxon>Turicibacteraceae</taxon>
        <taxon>Turicibacter</taxon>
    </lineage>
</organism>
<dbReference type="InterPro" id="IPR018303">
    <property type="entry name" value="ATPase_P-typ_P_site"/>
</dbReference>
<proteinExistence type="inferred from homology"/>
<dbReference type="Gene3D" id="2.70.150.10">
    <property type="entry name" value="Calcium-transporting ATPase, cytoplasmic transduction domain A"/>
    <property type="match status" value="1"/>
</dbReference>
<evidence type="ECO:0000256" key="4">
    <source>
        <dbReference type="ARBA" id="ARBA00022692"/>
    </source>
</evidence>
<dbReference type="SFLD" id="SFLDS00003">
    <property type="entry name" value="Haloacid_Dehalogenase"/>
    <property type="match status" value="1"/>
</dbReference>
<feature type="transmembrane region" description="Helical" evidence="13">
    <location>
        <begin position="145"/>
        <end position="163"/>
    </location>
</feature>
<dbReference type="EMBL" id="CP071249">
    <property type="protein sequence ID" value="UUF05558.1"/>
    <property type="molecule type" value="Genomic_DNA"/>
</dbReference>
<dbReference type="InterPro" id="IPR001757">
    <property type="entry name" value="P_typ_ATPase"/>
</dbReference>
<comment type="similarity">
    <text evidence="2 13">Belongs to the cation transport ATPase (P-type) (TC 3.A.3) family. Type IB subfamily.</text>
</comment>
<keyword evidence="9 13" id="KW-1133">Transmembrane helix</keyword>
<keyword evidence="4 13" id="KW-0812">Transmembrane</keyword>
<feature type="domain" description="HMA" evidence="14">
    <location>
        <begin position="18"/>
        <end position="87"/>
    </location>
</feature>
<dbReference type="InterPro" id="IPR044492">
    <property type="entry name" value="P_typ_ATPase_HD_dom"/>
</dbReference>
<dbReference type="Gene3D" id="3.30.70.100">
    <property type="match status" value="1"/>
</dbReference>
<evidence type="ECO:0000256" key="10">
    <source>
        <dbReference type="ARBA" id="ARBA00023136"/>
    </source>
</evidence>
<dbReference type="NCBIfam" id="TIGR01494">
    <property type="entry name" value="ATPase_P-type"/>
    <property type="match status" value="1"/>
</dbReference>
<accession>A0ABY5JKM6</accession>
<dbReference type="CDD" id="cd00371">
    <property type="entry name" value="HMA"/>
    <property type="match status" value="1"/>
</dbReference>
<evidence type="ECO:0000256" key="6">
    <source>
        <dbReference type="ARBA" id="ARBA00022741"/>
    </source>
</evidence>
<evidence type="ECO:0000256" key="3">
    <source>
        <dbReference type="ARBA" id="ARBA00022539"/>
    </source>
</evidence>
<dbReference type="SUPFAM" id="SSF81665">
    <property type="entry name" value="Calcium ATPase, transmembrane domain M"/>
    <property type="match status" value="1"/>
</dbReference>
<sequence length="750" mass="81277">MNNHSYDRWEANLMGNDRTFKLTLSGLDCANCANKIEDRVNRLELVEEANLNFSTSQLTVLIKESALKTDVITEIKRIVKQLEPHVVVEERVSTQVVHKSSCCGGSCSSHTESHHGQAGHSHEHSHKTLDNESSSKVFSFIKENAWLLLGVIIFLAIHTFKPVGILEVVLYGVSYLLIGGKVLLTAFRNITRGEIFDENFLMMVATVGAFAIGEYPEAIAVMLFYEIGELFQSYAVNRSRKSISSLLDIRADHANLVTESGTKEVAPEAVSIGDLIVIKPGERVPLDGEIIEGECYLDTSALTGESIPRLISVGEEILAGCINTNALVKVRVTKVAGESTVARILELVENASSKKAQTEKFITKFARVYTPIVVLLAVLIAIIPPFVFQVNFSTWLYRSLSFLVVSCPCALVVSIPLGFFAGLGGASKQGVLVKGGNYLEALNHVETVVFDKTGTLTKGVFKVSQIKPVNMNESEFIELAAYAESQSTHPIAKSIVDAYTQVIDTTVLSQYEEIAGHGIKVFVGDKEVLIGNVKLMQRANLNVAEVDAIGTIIHMVVNQQYVGYMVIADEIKENSKAAIAKLKQHGVSKVVMLTGDHEGVAKKVAAELGVDEVYAGLLPHQKVEHVEEILAHKTKDKNVVFVGDGMNDAPVLARADIGVAMGGIGSDAAIEAADVVLMEDDPMALVKAINKAKQTSTILYQNIIFALGVKILVMILVACGLATMWAAVFADVGVTILAVMNSTRALKSKK</sequence>
<dbReference type="SUPFAM" id="SSF81653">
    <property type="entry name" value="Calcium ATPase, transduction domain A"/>
    <property type="match status" value="1"/>
</dbReference>
<dbReference type="PROSITE" id="PS00154">
    <property type="entry name" value="ATPASE_E1_E2"/>
    <property type="match status" value="1"/>
</dbReference>
<dbReference type="SUPFAM" id="SSF55008">
    <property type="entry name" value="HMA, heavy metal-associated domain"/>
    <property type="match status" value="1"/>
</dbReference>
<gene>
    <name evidence="15" type="primary">cadA</name>
    <name evidence="15" type="ORF">J0J69_10880</name>
</gene>
<evidence type="ECO:0000256" key="8">
    <source>
        <dbReference type="ARBA" id="ARBA00022967"/>
    </source>
</evidence>
<dbReference type="NCBIfam" id="TIGR01525">
    <property type="entry name" value="ATPase-IB_hvy"/>
    <property type="match status" value="1"/>
</dbReference>
<dbReference type="EC" id="7.2.2.21" evidence="11"/>
<evidence type="ECO:0000256" key="11">
    <source>
        <dbReference type="ARBA" id="ARBA00039103"/>
    </source>
</evidence>
<dbReference type="InterPro" id="IPR027256">
    <property type="entry name" value="P-typ_ATPase_IB"/>
</dbReference>
<dbReference type="InterPro" id="IPR008250">
    <property type="entry name" value="ATPase_P-typ_transduc_dom_A_sf"/>
</dbReference>
<evidence type="ECO:0000313" key="15">
    <source>
        <dbReference type="EMBL" id="UUF05558.1"/>
    </source>
</evidence>
<dbReference type="InterPro" id="IPR036412">
    <property type="entry name" value="HAD-like_sf"/>
</dbReference>
<keyword evidence="13" id="KW-1003">Cell membrane</keyword>
<dbReference type="PRINTS" id="PR00119">
    <property type="entry name" value="CATATPASE"/>
</dbReference>
<dbReference type="Pfam" id="PF00403">
    <property type="entry name" value="HMA"/>
    <property type="match status" value="1"/>
</dbReference>